<evidence type="ECO:0000256" key="1">
    <source>
        <dbReference type="ARBA" id="ARBA00010894"/>
    </source>
</evidence>
<comment type="similarity">
    <text evidence="1">Belongs to the YggT family.</text>
</comment>
<gene>
    <name evidence="3" type="ORF">J2Z76_000744</name>
</gene>
<evidence type="ECO:0000256" key="2">
    <source>
        <dbReference type="SAM" id="Phobius"/>
    </source>
</evidence>
<feature type="transmembrane region" description="Helical" evidence="2">
    <location>
        <begin position="6"/>
        <end position="25"/>
    </location>
</feature>
<dbReference type="RefSeq" id="WP_209510648.1">
    <property type="nucleotide sequence ID" value="NZ_JAGGKS010000002.1"/>
</dbReference>
<dbReference type="InterPro" id="IPR003425">
    <property type="entry name" value="CCB3/YggT"/>
</dbReference>
<comment type="caution">
    <text evidence="3">The sequence shown here is derived from an EMBL/GenBank/DDBJ whole genome shotgun (WGS) entry which is preliminary data.</text>
</comment>
<evidence type="ECO:0000313" key="3">
    <source>
        <dbReference type="EMBL" id="MBP1924887.1"/>
    </source>
</evidence>
<dbReference type="PANTHER" id="PTHR33219:SF14">
    <property type="entry name" value="PROTEIN COFACTOR ASSEMBLY OF COMPLEX C SUBUNIT B CCB3, CHLOROPLASTIC-RELATED"/>
    <property type="match status" value="1"/>
</dbReference>
<accession>A0ABS4GB30</accession>
<dbReference type="EMBL" id="JAGGKS010000002">
    <property type="protein sequence ID" value="MBP1924887.1"/>
    <property type="molecule type" value="Genomic_DNA"/>
</dbReference>
<dbReference type="PANTHER" id="PTHR33219">
    <property type="entry name" value="YLMG HOMOLOG PROTEIN 2, CHLOROPLASTIC"/>
    <property type="match status" value="1"/>
</dbReference>
<feature type="transmembrane region" description="Helical" evidence="2">
    <location>
        <begin position="67"/>
        <end position="85"/>
    </location>
</feature>
<proteinExistence type="inferred from homology"/>
<keyword evidence="2" id="KW-0472">Membrane</keyword>
<organism evidence="3 4">
    <name type="scientific">Sedimentibacter acidaminivorans</name>
    <dbReference type="NCBI Taxonomy" id="913099"/>
    <lineage>
        <taxon>Bacteria</taxon>
        <taxon>Bacillati</taxon>
        <taxon>Bacillota</taxon>
        <taxon>Tissierellia</taxon>
        <taxon>Sedimentibacter</taxon>
    </lineage>
</organism>
<dbReference type="Pfam" id="PF02325">
    <property type="entry name" value="CCB3_YggT"/>
    <property type="match status" value="1"/>
</dbReference>
<keyword evidence="2" id="KW-1133">Transmembrane helix</keyword>
<keyword evidence="4" id="KW-1185">Reference proteome</keyword>
<reference evidence="3 4" key="1">
    <citation type="submission" date="2021-03" db="EMBL/GenBank/DDBJ databases">
        <title>Genomic Encyclopedia of Type Strains, Phase IV (KMG-IV): sequencing the most valuable type-strain genomes for metagenomic binning, comparative biology and taxonomic classification.</title>
        <authorList>
            <person name="Goeker M."/>
        </authorList>
    </citation>
    <scope>NUCLEOTIDE SEQUENCE [LARGE SCALE GENOMIC DNA]</scope>
    <source>
        <strain evidence="3 4">DSM 24004</strain>
    </source>
</reference>
<protein>
    <submittedName>
        <fullName evidence="3">YggT family protein</fullName>
    </submittedName>
</protein>
<keyword evidence="2" id="KW-0812">Transmembrane</keyword>
<sequence>MYVIKYALSVFIRVVNSLILIRVLLSFFPNLRYSKITDIIYQLTEPILAPCRTILSKFGLNTGMVDFSPILAYMILRFVQVLIFYL</sequence>
<dbReference type="Proteomes" id="UP001519342">
    <property type="component" value="Unassembled WGS sequence"/>
</dbReference>
<evidence type="ECO:0000313" key="4">
    <source>
        <dbReference type="Proteomes" id="UP001519342"/>
    </source>
</evidence>
<name>A0ABS4GB30_9FIRM</name>